<feature type="disulfide bond" evidence="5">
    <location>
        <begin position="198"/>
        <end position="207"/>
    </location>
</feature>
<feature type="chain" id="PRO_5039214151" description="EGF-like domain-containing protein" evidence="6">
    <location>
        <begin position="18"/>
        <end position="245"/>
    </location>
</feature>
<evidence type="ECO:0000313" key="9">
    <source>
        <dbReference type="Proteomes" id="UP000828390"/>
    </source>
</evidence>
<dbReference type="AlphaFoldDB" id="A0A9D4CWW6"/>
<gene>
    <name evidence="8" type="ORF">DPMN_039950</name>
</gene>
<dbReference type="Pfam" id="PF00008">
    <property type="entry name" value="EGF"/>
    <property type="match status" value="1"/>
</dbReference>
<dbReference type="PROSITE" id="PS01186">
    <property type="entry name" value="EGF_2"/>
    <property type="match status" value="1"/>
</dbReference>
<dbReference type="InterPro" id="IPR022041">
    <property type="entry name" value="Methyltransf_FA"/>
</dbReference>
<evidence type="ECO:0000256" key="2">
    <source>
        <dbReference type="ARBA" id="ARBA00022729"/>
    </source>
</evidence>
<keyword evidence="1 5" id="KW-0245">EGF-like domain</keyword>
<dbReference type="SUPFAM" id="SSF57196">
    <property type="entry name" value="EGF/Laminin"/>
    <property type="match status" value="1"/>
</dbReference>
<dbReference type="FunFam" id="2.10.25.10:FF:000066">
    <property type="entry name" value="FAT atypical cadherin 4"/>
    <property type="match status" value="1"/>
</dbReference>
<evidence type="ECO:0000256" key="4">
    <source>
        <dbReference type="ARBA" id="ARBA00023157"/>
    </source>
</evidence>
<evidence type="ECO:0000259" key="7">
    <source>
        <dbReference type="PROSITE" id="PS50026"/>
    </source>
</evidence>
<dbReference type="Gene3D" id="2.10.25.10">
    <property type="entry name" value="Laminin"/>
    <property type="match status" value="1"/>
</dbReference>
<dbReference type="PANTHER" id="PTHR36695:SF12">
    <property type="entry name" value="AGAP008648-PA"/>
    <property type="match status" value="1"/>
</dbReference>
<keyword evidence="2 6" id="KW-0732">Signal</keyword>
<reference evidence="8" key="2">
    <citation type="submission" date="2020-11" db="EMBL/GenBank/DDBJ databases">
        <authorList>
            <person name="McCartney M.A."/>
            <person name="Auch B."/>
            <person name="Kono T."/>
            <person name="Mallez S."/>
            <person name="Becker A."/>
            <person name="Gohl D.M."/>
            <person name="Silverstein K.A.T."/>
            <person name="Koren S."/>
            <person name="Bechman K.B."/>
            <person name="Herman A."/>
            <person name="Abrahante J.E."/>
            <person name="Garbe J."/>
        </authorList>
    </citation>
    <scope>NUCLEOTIDE SEQUENCE</scope>
    <source>
        <strain evidence="8">Duluth1</strain>
        <tissue evidence="8">Whole animal</tissue>
    </source>
</reference>
<sequence length="245" mass="26648">MFVQFFIVASLVSSVSGVDLTYNCPVRNGMVDYAQFNPYSDGLRADTINSLAFQTKGNNDAHILLQHNNIDFNNRVVEIVIGGWSNSLSVIRNQQQGLALSSYRGSLLSGSIFQWFWISWNSGCVKVGKGSTVGGSQIMEWCGLDYSINGIRFSYGYGSGGTFIIPLRRGPIPACESRPCQNGGTCVDTQTGSYKCKCQVGWKGPQCSKRKNACASKPCGNAARCIVVQNGGHRCRPYKGPIMVV</sequence>
<dbReference type="Pfam" id="PF12248">
    <property type="entry name" value="Methyltransf_FA"/>
    <property type="match status" value="1"/>
</dbReference>
<evidence type="ECO:0000256" key="1">
    <source>
        <dbReference type="ARBA" id="ARBA00022536"/>
    </source>
</evidence>
<keyword evidence="4 5" id="KW-1015">Disulfide bond</keyword>
<keyword evidence="9" id="KW-1185">Reference proteome</keyword>
<proteinExistence type="predicted"/>
<reference evidence="8" key="1">
    <citation type="journal article" date="2019" name="bioRxiv">
        <title>The Genome of the Zebra Mussel, Dreissena polymorpha: A Resource for Invasive Species Research.</title>
        <authorList>
            <person name="McCartney M.A."/>
            <person name="Auch B."/>
            <person name="Kono T."/>
            <person name="Mallez S."/>
            <person name="Zhang Y."/>
            <person name="Obille A."/>
            <person name="Becker A."/>
            <person name="Abrahante J.E."/>
            <person name="Garbe J."/>
            <person name="Badalamenti J.P."/>
            <person name="Herman A."/>
            <person name="Mangelson H."/>
            <person name="Liachko I."/>
            <person name="Sullivan S."/>
            <person name="Sone E.D."/>
            <person name="Koren S."/>
            <person name="Silverstein K.A.T."/>
            <person name="Beckman K.B."/>
            <person name="Gohl D.M."/>
        </authorList>
    </citation>
    <scope>NUCLEOTIDE SEQUENCE</scope>
    <source>
        <strain evidence="8">Duluth1</strain>
        <tissue evidence="8">Whole animal</tissue>
    </source>
</reference>
<dbReference type="PROSITE" id="PS50026">
    <property type="entry name" value="EGF_3"/>
    <property type="match status" value="1"/>
</dbReference>
<dbReference type="CDD" id="cd00054">
    <property type="entry name" value="EGF_CA"/>
    <property type="match status" value="1"/>
</dbReference>
<dbReference type="GO" id="GO:0005509">
    <property type="term" value="F:calcium ion binding"/>
    <property type="evidence" value="ECO:0007669"/>
    <property type="project" value="InterPro"/>
</dbReference>
<dbReference type="Proteomes" id="UP000828390">
    <property type="component" value="Unassembled WGS sequence"/>
</dbReference>
<dbReference type="OrthoDB" id="6156557at2759"/>
<feature type="domain" description="EGF-like" evidence="7">
    <location>
        <begin position="171"/>
        <end position="208"/>
    </location>
</feature>
<keyword evidence="3" id="KW-0677">Repeat</keyword>
<dbReference type="InterPro" id="IPR000742">
    <property type="entry name" value="EGF"/>
</dbReference>
<evidence type="ECO:0000256" key="5">
    <source>
        <dbReference type="PROSITE-ProRule" id="PRU00076"/>
    </source>
</evidence>
<dbReference type="EMBL" id="JAIWYP010000011">
    <property type="protein sequence ID" value="KAH3733521.1"/>
    <property type="molecule type" value="Genomic_DNA"/>
</dbReference>
<dbReference type="InterPro" id="IPR001881">
    <property type="entry name" value="EGF-like_Ca-bd_dom"/>
</dbReference>
<feature type="signal peptide" evidence="6">
    <location>
        <begin position="1"/>
        <end position="17"/>
    </location>
</feature>
<dbReference type="SMART" id="SM00181">
    <property type="entry name" value="EGF"/>
    <property type="match status" value="1"/>
</dbReference>
<evidence type="ECO:0000313" key="8">
    <source>
        <dbReference type="EMBL" id="KAH3733521.1"/>
    </source>
</evidence>
<organism evidence="8 9">
    <name type="scientific">Dreissena polymorpha</name>
    <name type="common">Zebra mussel</name>
    <name type="synonym">Mytilus polymorpha</name>
    <dbReference type="NCBI Taxonomy" id="45954"/>
    <lineage>
        <taxon>Eukaryota</taxon>
        <taxon>Metazoa</taxon>
        <taxon>Spiralia</taxon>
        <taxon>Lophotrochozoa</taxon>
        <taxon>Mollusca</taxon>
        <taxon>Bivalvia</taxon>
        <taxon>Autobranchia</taxon>
        <taxon>Heteroconchia</taxon>
        <taxon>Euheterodonta</taxon>
        <taxon>Imparidentia</taxon>
        <taxon>Neoheterodontei</taxon>
        <taxon>Myida</taxon>
        <taxon>Dreissenoidea</taxon>
        <taxon>Dreissenidae</taxon>
        <taxon>Dreissena</taxon>
    </lineage>
</organism>
<evidence type="ECO:0000256" key="3">
    <source>
        <dbReference type="ARBA" id="ARBA00022737"/>
    </source>
</evidence>
<comment type="caution">
    <text evidence="5">Lacks conserved residue(s) required for the propagation of feature annotation.</text>
</comment>
<protein>
    <recommendedName>
        <fullName evidence="7">EGF-like domain-containing protein</fullName>
    </recommendedName>
</protein>
<dbReference type="PANTHER" id="PTHR36695">
    <property type="entry name" value="AGAP008648-PA"/>
    <property type="match status" value="1"/>
</dbReference>
<dbReference type="SMART" id="SM00179">
    <property type="entry name" value="EGF_CA"/>
    <property type="match status" value="1"/>
</dbReference>
<comment type="caution">
    <text evidence="8">The sequence shown here is derived from an EMBL/GenBank/DDBJ whole genome shotgun (WGS) entry which is preliminary data.</text>
</comment>
<name>A0A9D4CWW6_DREPO</name>
<accession>A0A9D4CWW6</accession>
<dbReference type="PROSITE" id="PS00022">
    <property type="entry name" value="EGF_1"/>
    <property type="match status" value="1"/>
</dbReference>
<evidence type="ECO:0000256" key="6">
    <source>
        <dbReference type="SAM" id="SignalP"/>
    </source>
</evidence>